<dbReference type="GO" id="GO:0005634">
    <property type="term" value="C:nucleus"/>
    <property type="evidence" value="ECO:0007669"/>
    <property type="project" value="TreeGrafter"/>
</dbReference>
<evidence type="ECO:0000313" key="8">
    <source>
        <dbReference type="EMBL" id="GME78259.1"/>
    </source>
</evidence>
<dbReference type="OrthoDB" id="2099276at2759"/>
<protein>
    <submittedName>
        <fullName evidence="7">Unnamed protein product</fullName>
    </submittedName>
</protein>
<name>A0A9W6T799_AMBMO</name>
<feature type="region of interest" description="Disordered" evidence="6">
    <location>
        <begin position="83"/>
        <end position="109"/>
    </location>
</feature>
<accession>A0A9W6T799</accession>
<sequence length="109" mass="12174">MAEIFNWVPKTKNGKGFTPEYVRLCLESMLADHKEEWVNINPVLVGFGQMVCLPVAPRCDICTLSRTGLCPAVDKRLLRKVDGDKKKGVSSPQKKSRGDLSQLIQDLES</sequence>
<gene>
    <name evidence="7" type="ORF">Amon01_000977100</name>
    <name evidence="8" type="ORF">Amon01_000977400</name>
</gene>
<keyword evidence="9" id="KW-1185">Reference proteome</keyword>
<dbReference type="GO" id="GO:0006289">
    <property type="term" value="P:nucleotide-excision repair"/>
    <property type="evidence" value="ECO:0007669"/>
    <property type="project" value="TreeGrafter"/>
</dbReference>
<dbReference type="PANTHER" id="PTHR43286:SF1">
    <property type="entry name" value="ENDONUCLEASE III-LIKE PROTEIN 1"/>
    <property type="match status" value="1"/>
</dbReference>
<evidence type="ECO:0000313" key="9">
    <source>
        <dbReference type="Proteomes" id="UP001165063"/>
    </source>
</evidence>
<dbReference type="GO" id="GO:0000703">
    <property type="term" value="F:oxidized pyrimidine nucleobase lesion DNA N-glycosylase activity"/>
    <property type="evidence" value="ECO:0007669"/>
    <property type="project" value="TreeGrafter"/>
</dbReference>
<proteinExistence type="predicted"/>
<dbReference type="GO" id="GO:0003906">
    <property type="term" value="F:DNA-(apurinic or apyrimidinic site) endonuclease activity"/>
    <property type="evidence" value="ECO:0007669"/>
    <property type="project" value="TreeGrafter"/>
</dbReference>
<keyword evidence="1" id="KW-0227">DNA damage</keyword>
<dbReference type="AlphaFoldDB" id="A0A9W6T799"/>
<dbReference type="GO" id="GO:0016829">
    <property type="term" value="F:lyase activity"/>
    <property type="evidence" value="ECO:0007669"/>
    <property type="project" value="UniProtKB-KW"/>
</dbReference>
<organism evidence="7 9">
    <name type="scientific">Ambrosiozyma monospora</name>
    <name type="common">Yeast</name>
    <name type="synonym">Endomycopsis monosporus</name>
    <dbReference type="NCBI Taxonomy" id="43982"/>
    <lineage>
        <taxon>Eukaryota</taxon>
        <taxon>Fungi</taxon>
        <taxon>Dikarya</taxon>
        <taxon>Ascomycota</taxon>
        <taxon>Saccharomycotina</taxon>
        <taxon>Pichiomycetes</taxon>
        <taxon>Pichiales</taxon>
        <taxon>Pichiaceae</taxon>
        <taxon>Ambrosiozyma</taxon>
    </lineage>
</organism>
<comment type="caution">
    <text evidence="7">The sequence shown here is derived from an EMBL/GenBank/DDBJ whole genome shotgun (WGS) entry which is preliminary data.</text>
</comment>
<evidence type="ECO:0000313" key="7">
    <source>
        <dbReference type="EMBL" id="GME78236.1"/>
    </source>
</evidence>
<dbReference type="EMBL" id="BSXU01012905">
    <property type="protein sequence ID" value="GME78259.1"/>
    <property type="molecule type" value="Genomic_DNA"/>
</dbReference>
<keyword evidence="4" id="KW-0456">Lyase</keyword>
<dbReference type="EMBL" id="BSXU01012890">
    <property type="protein sequence ID" value="GME78236.1"/>
    <property type="molecule type" value="Genomic_DNA"/>
</dbReference>
<keyword evidence="2" id="KW-0378">Hydrolase</keyword>
<dbReference type="GO" id="GO:0006285">
    <property type="term" value="P:base-excision repair, AP site formation"/>
    <property type="evidence" value="ECO:0007669"/>
    <property type="project" value="TreeGrafter"/>
</dbReference>
<dbReference type="SUPFAM" id="SSF48150">
    <property type="entry name" value="DNA-glycosylase"/>
    <property type="match status" value="1"/>
</dbReference>
<evidence type="ECO:0000256" key="6">
    <source>
        <dbReference type="SAM" id="MobiDB-lite"/>
    </source>
</evidence>
<keyword evidence="5" id="KW-0326">Glycosidase</keyword>
<evidence type="ECO:0000256" key="3">
    <source>
        <dbReference type="ARBA" id="ARBA00023204"/>
    </source>
</evidence>
<evidence type="ECO:0000256" key="2">
    <source>
        <dbReference type="ARBA" id="ARBA00022801"/>
    </source>
</evidence>
<dbReference type="Gene3D" id="1.10.1670.10">
    <property type="entry name" value="Helix-hairpin-Helix base-excision DNA repair enzymes (C-terminal)"/>
    <property type="match status" value="1"/>
</dbReference>
<dbReference type="InterPro" id="IPR011257">
    <property type="entry name" value="DNA_glycosylase"/>
</dbReference>
<dbReference type="PANTHER" id="PTHR43286">
    <property type="entry name" value="ENDONUCLEASE III-LIKE PROTEIN 1"/>
    <property type="match status" value="1"/>
</dbReference>
<dbReference type="Proteomes" id="UP001165063">
    <property type="component" value="Unassembled WGS sequence"/>
</dbReference>
<reference evidence="7" key="1">
    <citation type="submission" date="2023-04" db="EMBL/GenBank/DDBJ databases">
        <title>Ambrosiozyma monospora NBRC 1965.</title>
        <authorList>
            <person name="Ichikawa N."/>
            <person name="Sato H."/>
            <person name="Tonouchi N."/>
        </authorList>
    </citation>
    <scope>NUCLEOTIDE SEQUENCE</scope>
    <source>
        <strain evidence="7">NBRC 1965</strain>
    </source>
</reference>
<evidence type="ECO:0000256" key="5">
    <source>
        <dbReference type="ARBA" id="ARBA00023295"/>
    </source>
</evidence>
<keyword evidence="3" id="KW-0234">DNA repair</keyword>
<evidence type="ECO:0000256" key="4">
    <source>
        <dbReference type="ARBA" id="ARBA00023239"/>
    </source>
</evidence>
<evidence type="ECO:0000256" key="1">
    <source>
        <dbReference type="ARBA" id="ARBA00022763"/>
    </source>
</evidence>
<dbReference type="InterPro" id="IPR023170">
    <property type="entry name" value="HhH_base_excis_C"/>
</dbReference>